<evidence type="ECO:0000256" key="4">
    <source>
        <dbReference type="ARBA" id="ARBA00022840"/>
    </source>
</evidence>
<dbReference type="PROSITE" id="PS00107">
    <property type="entry name" value="PROTEIN_KINASE_ATP"/>
    <property type="match status" value="1"/>
</dbReference>
<dbReference type="InterPro" id="IPR000719">
    <property type="entry name" value="Prot_kinase_dom"/>
</dbReference>
<sequence>MRFGASGHLRLCKWTGSWSEEADLLTHSIGECGYPTACGNYSVCGNGQCSCPQTVVGQTNFLQHINYRQPNQGCVLVTPISCEHSQYHILMELKDGLYSPVFAVWREGVEEAEEDFLDQVPGMPIRFSYEELTVMTENFSKKLGEGRFGSVFEGIMSDGTKLAVKHLQGVSNMKKSFLAEVATIGSIQHVHLVRLVGFCAEKSHMLLIYEYMASGSLDRWIFHGKHERSHGMFGKESYQTLPRA</sequence>
<dbReference type="InterPro" id="IPR001245">
    <property type="entry name" value="Ser-Thr/Tyr_kinase_cat_dom"/>
</dbReference>
<name>A0A2G2Z4A9_CAPAN</name>
<dbReference type="SMR" id="A0A2G2Z4A9"/>
<evidence type="ECO:0000256" key="2">
    <source>
        <dbReference type="ARBA" id="ARBA00022729"/>
    </source>
</evidence>
<dbReference type="PROSITE" id="PS50011">
    <property type="entry name" value="PROTEIN_KINASE_DOM"/>
    <property type="match status" value="1"/>
</dbReference>
<accession>A0A2G2Z4A9</accession>
<evidence type="ECO:0000313" key="7">
    <source>
        <dbReference type="EMBL" id="PHT76784.1"/>
    </source>
</evidence>
<evidence type="ECO:0000259" key="6">
    <source>
        <dbReference type="PROSITE" id="PS50011"/>
    </source>
</evidence>
<reference evidence="7 8" key="1">
    <citation type="journal article" date="2014" name="Nat. Genet.">
        <title>Genome sequence of the hot pepper provides insights into the evolution of pungency in Capsicum species.</title>
        <authorList>
            <person name="Kim S."/>
            <person name="Park M."/>
            <person name="Yeom S.I."/>
            <person name="Kim Y.M."/>
            <person name="Lee J.M."/>
            <person name="Lee H.A."/>
            <person name="Seo E."/>
            <person name="Choi J."/>
            <person name="Cheong K."/>
            <person name="Kim K.T."/>
            <person name="Jung K."/>
            <person name="Lee G.W."/>
            <person name="Oh S.K."/>
            <person name="Bae C."/>
            <person name="Kim S.B."/>
            <person name="Lee H.Y."/>
            <person name="Kim S.Y."/>
            <person name="Kim M.S."/>
            <person name="Kang B.C."/>
            <person name="Jo Y.D."/>
            <person name="Yang H.B."/>
            <person name="Jeong H.J."/>
            <person name="Kang W.H."/>
            <person name="Kwon J.K."/>
            <person name="Shin C."/>
            <person name="Lim J.Y."/>
            <person name="Park J.H."/>
            <person name="Huh J.H."/>
            <person name="Kim J.S."/>
            <person name="Kim B.D."/>
            <person name="Cohen O."/>
            <person name="Paran I."/>
            <person name="Suh M.C."/>
            <person name="Lee S.B."/>
            <person name="Kim Y.K."/>
            <person name="Shin Y."/>
            <person name="Noh S.J."/>
            <person name="Park J."/>
            <person name="Seo Y.S."/>
            <person name="Kwon S.Y."/>
            <person name="Kim H.A."/>
            <person name="Park J.M."/>
            <person name="Kim H.J."/>
            <person name="Choi S.B."/>
            <person name="Bosland P.W."/>
            <person name="Reeves G."/>
            <person name="Jo S.H."/>
            <person name="Lee B.W."/>
            <person name="Cho H.T."/>
            <person name="Choi H.S."/>
            <person name="Lee M.S."/>
            <person name="Yu Y."/>
            <person name="Do Choi Y."/>
            <person name="Park B.S."/>
            <person name="van Deynze A."/>
            <person name="Ashrafi H."/>
            <person name="Hill T."/>
            <person name="Kim W.T."/>
            <person name="Pai H.S."/>
            <person name="Ahn H.K."/>
            <person name="Yeam I."/>
            <person name="Giovannoni J.J."/>
            <person name="Rose J.K."/>
            <person name="Sorensen I."/>
            <person name="Lee S.J."/>
            <person name="Kim R.W."/>
            <person name="Choi I.Y."/>
            <person name="Choi B.S."/>
            <person name="Lim J.S."/>
            <person name="Lee Y.H."/>
            <person name="Choi D."/>
        </authorList>
    </citation>
    <scope>NUCLEOTIDE SEQUENCE [LARGE SCALE GENOMIC DNA]</scope>
    <source>
        <strain evidence="8">cv. CM334</strain>
    </source>
</reference>
<dbReference type="GO" id="GO:0005524">
    <property type="term" value="F:ATP binding"/>
    <property type="evidence" value="ECO:0007669"/>
    <property type="project" value="UniProtKB-UniRule"/>
</dbReference>
<dbReference type="FunFam" id="3.30.200.20:FF:000178">
    <property type="entry name" value="serine/threonine-protein kinase PBS1-like"/>
    <property type="match status" value="1"/>
</dbReference>
<protein>
    <recommendedName>
        <fullName evidence="6">Protein kinase domain-containing protein</fullName>
    </recommendedName>
</protein>
<dbReference type="InterPro" id="IPR017441">
    <property type="entry name" value="Protein_kinase_ATP_BS"/>
</dbReference>
<keyword evidence="3 5" id="KW-0547">Nucleotide-binding</keyword>
<feature type="domain" description="Protein kinase" evidence="6">
    <location>
        <begin position="137"/>
        <end position="244"/>
    </location>
</feature>
<keyword evidence="8" id="KW-1185">Reference proteome</keyword>
<dbReference type="EMBL" id="AYRZ02000007">
    <property type="protein sequence ID" value="PHT76784.1"/>
    <property type="molecule type" value="Genomic_DNA"/>
</dbReference>
<dbReference type="InterPro" id="IPR051343">
    <property type="entry name" value="G-type_lectin_kinases/EP1-like"/>
</dbReference>
<dbReference type="Gramene" id="PHT76784">
    <property type="protein sequence ID" value="PHT76784"/>
    <property type="gene ID" value="T459_20306"/>
</dbReference>
<feature type="binding site" evidence="5">
    <location>
        <position position="165"/>
    </location>
    <ligand>
        <name>ATP</name>
        <dbReference type="ChEBI" id="CHEBI:30616"/>
    </ligand>
</feature>
<evidence type="ECO:0000256" key="3">
    <source>
        <dbReference type="ARBA" id="ARBA00022741"/>
    </source>
</evidence>
<evidence type="ECO:0000313" key="8">
    <source>
        <dbReference type="Proteomes" id="UP000222542"/>
    </source>
</evidence>
<dbReference type="Gene3D" id="3.30.200.20">
    <property type="entry name" value="Phosphorylase Kinase, domain 1"/>
    <property type="match status" value="1"/>
</dbReference>
<keyword evidence="1" id="KW-0808">Transferase</keyword>
<proteinExistence type="predicted"/>
<keyword evidence="4 5" id="KW-0067">ATP-binding</keyword>
<dbReference type="SUPFAM" id="SSF56112">
    <property type="entry name" value="Protein kinase-like (PK-like)"/>
    <property type="match status" value="1"/>
</dbReference>
<dbReference type="PANTHER" id="PTHR47976">
    <property type="entry name" value="G-TYPE LECTIN S-RECEPTOR-LIKE SERINE/THREONINE-PROTEIN KINASE SD2-5"/>
    <property type="match status" value="1"/>
</dbReference>
<dbReference type="GO" id="GO:0004672">
    <property type="term" value="F:protein kinase activity"/>
    <property type="evidence" value="ECO:0007669"/>
    <property type="project" value="InterPro"/>
</dbReference>
<reference evidence="7 8" key="2">
    <citation type="journal article" date="2017" name="Genome Biol.">
        <title>New reference genome sequences of hot pepper reveal the massive evolution of plant disease-resistance genes by retroduplication.</title>
        <authorList>
            <person name="Kim S."/>
            <person name="Park J."/>
            <person name="Yeom S.I."/>
            <person name="Kim Y.M."/>
            <person name="Seo E."/>
            <person name="Kim K.T."/>
            <person name="Kim M.S."/>
            <person name="Lee J.M."/>
            <person name="Cheong K."/>
            <person name="Shin H.S."/>
            <person name="Kim S.B."/>
            <person name="Han K."/>
            <person name="Lee J."/>
            <person name="Park M."/>
            <person name="Lee H.A."/>
            <person name="Lee H.Y."/>
            <person name="Lee Y."/>
            <person name="Oh S."/>
            <person name="Lee J.H."/>
            <person name="Choi E."/>
            <person name="Choi E."/>
            <person name="Lee S.E."/>
            <person name="Jeon J."/>
            <person name="Kim H."/>
            <person name="Choi G."/>
            <person name="Song H."/>
            <person name="Lee J."/>
            <person name="Lee S.C."/>
            <person name="Kwon J.K."/>
            <person name="Lee H.Y."/>
            <person name="Koo N."/>
            <person name="Hong Y."/>
            <person name="Kim R.W."/>
            <person name="Kang W.H."/>
            <person name="Huh J.H."/>
            <person name="Kang B.C."/>
            <person name="Yang T.J."/>
            <person name="Lee Y.H."/>
            <person name="Bennetzen J.L."/>
            <person name="Choi D."/>
        </authorList>
    </citation>
    <scope>NUCLEOTIDE SEQUENCE [LARGE SCALE GENOMIC DNA]</scope>
    <source>
        <strain evidence="8">cv. CM334</strain>
    </source>
</reference>
<dbReference type="PANTHER" id="PTHR47976:SF30">
    <property type="entry name" value="RECEPTOR-LIKE SERINE_THREONINE-PROTEIN KINASE"/>
    <property type="match status" value="1"/>
</dbReference>
<evidence type="ECO:0000256" key="5">
    <source>
        <dbReference type="PROSITE-ProRule" id="PRU10141"/>
    </source>
</evidence>
<gene>
    <name evidence="7" type="ORF">T459_20306</name>
</gene>
<dbReference type="OMA" id="MDNDSAN"/>
<organism evidence="7 8">
    <name type="scientific">Capsicum annuum</name>
    <name type="common">Capsicum pepper</name>
    <dbReference type="NCBI Taxonomy" id="4072"/>
    <lineage>
        <taxon>Eukaryota</taxon>
        <taxon>Viridiplantae</taxon>
        <taxon>Streptophyta</taxon>
        <taxon>Embryophyta</taxon>
        <taxon>Tracheophyta</taxon>
        <taxon>Spermatophyta</taxon>
        <taxon>Magnoliopsida</taxon>
        <taxon>eudicotyledons</taxon>
        <taxon>Gunneridae</taxon>
        <taxon>Pentapetalae</taxon>
        <taxon>asterids</taxon>
        <taxon>lamiids</taxon>
        <taxon>Solanales</taxon>
        <taxon>Solanaceae</taxon>
        <taxon>Solanoideae</taxon>
        <taxon>Capsiceae</taxon>
        <taxon>Capsicum</taxon>
    </lineage>
</organism>
<dbReference type="InterPro" id="IPR011009">
    <property type="entry name" value="Kinase-like_dom_sf"/>
</dbReference>
<dbReference type="Pfam" id="PF07714">
    <property type="entry name" value="PK_Tyr_Ser-Thr"/>
    <property type="match status" value="1"/>
</dbReference>
<dbReference type="Proteomes" id="UP000222542">
    <property type="component" value="Unassembled WGS sequence"/>
</dbReference>
<dbReference type="AlphaFoldDB" id="A0A2G2Z4A9"/>
<keyword evidence="2" id="KW-0732">Signal</keyword>
<comment type="caution">
    <text evidence="7">The sequence shown here is derived from an EMBL/GenBank/DDBJ whole genome shotgun (WGS) entry which is preliminary data.</text>
</comment>
<evidence type="ECO:0000256" key="1">
    <source>
        <dbReference type="ARBA" id="ARBA00022679"/>
    </source>
</evidence>